<gene>
    <name evidence="1" type="ORF">UFOVP157_42</name>
</gene>
<protein>
    <submittedName>
        <fullName evidence="1">Uncharacterized protein</fullName>
    </submittedName>
</protein>
<proteinExistence type="predicted"/>
<accession>A0A6J7W9R7</accession>
<dbReference type="EMBL" id="LR798206">
    <property type="protein sequence ID" value="CAB5178834.1"/>
    <property type="molecule type" value="Genomic_DNA"/>
</dbReference>
<evidence type="ECO:0000313" key="1">
    <source>
        <dbReference type="EMBL" id="CAB5178834.1"/>
    </source>
</evidence>
<name>A0A6J7W9R7_9CAUD</name>
<reference evidence="1" key="1">
    <citation type="submission" date="2020-05" db="EMBL/GenBank/DDBJ databases">
        <authorList>
            <person name="Chiriac C."/>
            <person name="Salcher M."/>
            <person name="Ghai R."/>
            <person name="Kavagutti S V."/>
        </authorList>
    </citation>
    <scope>NUCLEOTIDE SEQUENCE</scope>
</reference>
<sequence length="63" mass="7314">MKTKLKTRFTQEHMLTVRISKQLLKLLNTVSNKTAMSRSDYIRSVLEKSLDSNPLSYTLPKTK</sequence>
<organism evidence="1">
    <name type="scientific">uncultured Caudovirales phage</name>
    <dbReference type="NCBI Taxonomy" id="2100421"/>
    <lineage>
        <taxon>Viruses</taxon>
        <taxon>Duplodnaviria</taxon>
        <taxon>Heunggongvirae</taxon>
        <taxon>Uroviricota</taxon>
        <taxon>Caudoviricetes</taxon>
        <taxon>Peduoviridae</taxon>
        <taxon>Maltschvirus</taxon>
        <taxon>Maltschvirus maltsch</taxon>
    </lineage>
</organism>